<dbReference type="SUPFAM" id="SSF51621">
    <property type="entry name" value="Phosphoenolpyruvate/pyruvate domain"/>
    <property type="match status" value="1"/>
</dbReference>
<keyword evidence="3" id="KW-1185">Reference proteome</keyword>
<dbReference type="PANTHER" id="PTHR31862">
    <property type="entry name" value="UPF0261 DOMAIN PROTEIN (AFU_ORTHOLOGUE AFUA_1G10120)"/>
    <property type="match status" value="1"/>
</dbReference>
<keyword evidence="2" id="KW-0378">Hydrolase</keyword>
<dbReference type="PANTHER" id="PTHR31862:SF1">
    <property type="entry name" value="UPF0261 DOMAIN PROTEIN (AFU_ORTHOLOGUE AFUA_1G10120)"/>
    <property type="match status" value="1"/>
</dbReference>
<proteinExistence type="predicted"/>
<dbReference type="InterPro" id="IPR051353">
    <property type="entry name" value="Tobamovirus_resist_UPF0261"/>
</dbReference>
<accession>A0ABV0EAU0</accession>
<dbReference type="Pfam" id="PF09370">
    <property type="entry name" value="PEP_hydrolase"/>
    <property type="match status" value="1"/>
</dbReference>
<reference evidence="2 3" key="1">
    <citation type="submission" date="2024-01" db="EMBL/GenBank/DDBJ databases">
        <title>The diversity of rhizobia nodulating Mimosa spp. in eleven states of Brazil covering several biomes is determined by host plant, location, and edaphic factors.</title>
        <authorList>
            <person name="Rouws L."/>
            <person name="Barauna A."/>
            <person name="Beukes C."/>
            <person name="De Faria S.M."/>
            <person name="Gross E."/>
            <person name="Dos Reis Junior F.B."/>
            <person name="Simon M."/>
            <person name="Maluk M."/>
            <person name="Odee D.W."/>
            <person name="Kenicer G."/>
            <person name="Young J.P.W."/>
            <person name="Reis V.M."/>
            <person name="Zilli J."/>
            <person name="James E.K."/>
        </authorList>
    </citation>
    <scope>NUCLEOTIDE SEQUENCE [LARGE SCALE GENOMIC DNA]</scope>
    <source>
        <strain evidence="2 3">JHI1651</strain>
    </source>
</reference>
<evidence type="ECO:0000313" key="2">
    <source>
        <dbReference type="EMBL" id="MEO1759963.1"/>
    </source>
</evidence>
<evidence type="ECO:0000313" key="3">
    <source>
        <dbReference type="Proteomes" id="UP001462961"/>
    </source>
</evidence>
<dbReference type="Gene3D" id="3.20.20.70">
    <property type="entry name" value="Aldolase class I"/>
    <property type="match status" value="1"/>
</dbReference>
<dbReference type="PIRSF" id="PIRSF034452">
    <property type="entry name" value="TIM-br_sig_trnsd"/>
    <property type="match status" value="1"/>
</dbReference>
<dbReference type="EMBL" id="JAYLVJ010000098">
    <property type="protein sequence ID" value="MEO1759963.1"/>
    <property type="molecule type" value="Genomic_DNA"/>
</dbReference>
<feature type="domain" description="TIM-barrel" evidence="1">
    <location>
        <begin position="9"/>
        <end position="269"/>
    </location>
</feature>
<dbReference type="InterPro" id="IPR009215">
    <property type="entry name" value="TIM-br_IGPS-like"/>
</dbReference>
<dbReference type="GO" id="GO:0016787">
    <property type="term" value="F:hydrolase activity"/>
    <property type="evidence" value="ECO:0007669"/>
    <property type="project" value="UniProtKB-KW"/>
</dbReference>
<protein>
    <submittedName>
        <fullName evidence="2">Phosphoenolpyruvate hydrolase family protein</fullName>
    </submittedName>
</protein>
<gene>
    <name evidence="2" type="ORF">VOI32_39630</name>
</gene>
<organism evidence="2 3">
    <name type="scientific">Paraburkholderia caribensis</name>
    <dbReference type="NCBI Taxonomy" id="75105"/>
    <lineage>
        <taxon>Bacteria</taxon>
        <taxon>Pseudomonadati</taxon>
        <taxon>Pseudomonadota</taxon>
        <taxon>Betaproteobacteria</taxon>
        <taxon>Burkholderiales</taxon>
        <taxon>Burkholderiaceae</taxon>
        <taxon>Paraburkholderia</taxon>
    </lineage>
</organism>
<dbReference type="Proteomes" id="UP001462961">
    <property type="component" value="Unassembled WGS sequence"/>
</dbReference>
<name>A0ABV0EAU0_9BURK</name>
<dbReference type="RefSeq" id="WP_012406556.1">
    <property type="nucleotide sequence ID" value="NZ_JAKUCO010000109.1"/>
</dbReference>
<sequence length="277" mass="29385">MKMFTRTSIRDGLLRQVAEGRPVLAAGSSCGLVAKCAALGGADLLVVYSTGLSRLMGLPTSRIGDSNARTVELASEIRNVVADVPVIGGVEAWDPLRLDLDALLDRFWQAGFSGVINYPTISTMGETWRNRRGRVGLGFERELEMISLARRKDIFTMAYVATASDARSMAEAGADCIVPHVGATRGGLAGHEGGQNIATAVQRINEINSAALAVRDDVILLAHGGAVAEPEDTQAVYRSTKCVGFVGASSIERIPIERAVKAAAEAFKAVSLDERLT</sequence>
<dbReference type="InterPro" id="IPR015813">
    <property type="entry name" value="Pyrv/PenolPyrv_kinase-like_dom"/>
</dbReference>
<comment type="caution">
    <text evidence="2">The sequence shown here is derived from an EMBL/GenBank/DDBJ whole genome shotgun (WGS) entry which is preliminary data.</text>
</comment>
<evidence type="ECO:0000259" key="1">
    <source>
        <dbReference type="Pfam" id="PF09370"/>
    </source>
</evidence>
<dbReference type="InterPro" id="IPR013785">
    <property type="entry name" value="Aldolase_TIM"/>
</dbReference>